<dbReference type="PROSITE" id="PS50127">
    <property type="entry name" value="UBC_2"/>
    <property type="match status" value="1"/>
</dbReference>
<dbReference type="InterPro" id="IPR016135">
    <property type="entry name" value="UBQ-conjugating_enzyme/RWD"/>
</dbReference>
<dbReference type="EMBL" id="CAJOBE010001412">
    <property type="protein sequence ID" value="CAF3741580.1"/>
    <property type="molecule type" value="Genomic_DNA"/>
</dbReference>
<dbReference type="EMBL" id="CAJOAX010014121">
    <property type="protein sequence ID" value="CAF4139960.1"/>
    <property type="molecule type" value="Genomic_DNA"/>
</dbReference>
<evidence type="ECO:0000259" key="1">
    <source>
        <dbReference type="PROSITE" id="PS50127"/>
    </source>
</evidence>
<dbReference type="InterPro" id="IPR000608">
    <property type="entry name" value="UBC"/>
</dbReference>
<evidence type="ECO:0000313" key="6">
    <source>
        <dbReference type="Proteomes" id="UP000663874"/>
    </source>
</evidence>
<dbReference type="Proteomes" id="UP000663889">
    <property type="component" value="Unassembled WGS sequence"/>
</dbReference>
<dbReference type="Proteomes" id="UP000663882">
    <property type="component" value="Unassembled WGS sequence"/>
</dbReference>
<dbReference type="EMBL" id="CAJNOO010007893">
    <property type="protein sequence ID" value="CAF1475655.1"/>
    <property type="molecule type" value="Genomic_DNA"/>
</dbReference>
<comment type="caution">
    <text evidence="4">The sequence shown here is derived from an EMBL/GenBank/DDBJ whole genome shotgun (WGS) entry which is preliminary data.</text>
</comment>
<evidence type="ECO:0000313" key="2">
    <source>
        <dbReference type="EMBL" id="CAF0928533.1"/>
    </source>
</evidence>
<dbReference type="Proteomes" id="UP000663823">
    <property type="component" value="Unassembled WGS sequence"/>
</dbReference>
<feature type="domain" description="UBC core" evidence="1">
    <location>
        <begin position="4"/>
        <end position="159"/>
    </location>
</feature>
<gene>
    <name evidence="4" type="ORF">FNK824_LOCUS11713</name>
    <name evidence="5" type="ORF">OTI717_LOCUS35686</name>
    <name evidence="3" type="ORF">RFH988_LOCUS37748</name>
    <name evidence="2" type="ORF">SEV965_LOCUS7045</name>
</gene>
<dbReference type="Proteomes" id="UP000663874">
    <property type="component" value="Unassembled WGS sequence"/>
</dbReference>
<dbReference type="SUPFAM" id="SSF54495">
    <property type="entry name" value="UBC-like"/>
    <property type="match status" value="1"/>
</dbReference>
<sequence>MATQCPRRILTEITKLQSLATDYTPSSVQFLLDETPVDKPGSNKIVGRILPNSEIYNQAAFQIEMIFPIEYPFKPPDVHFITPIYHPNVDDGKISIDMLYTGGSYSPRTSLIDIVKAVVDLIDKPDLNNALKPEIAAEYSQNRATFDQKALELVTKHGLPRP</sequence>
<reference evidence="4" key="1">
    <citation type="submission" date="2021-02" db="EMBL/GenBank/DDBJ databases">
        <authorList>
            <person name="Nowell W R."/>
        </authorList>
    </citation>
    <scope>NUCLEOTIDE SEQUENCE</scope>
</reference>
<dbReference type="PANTHER" id="PTHR24068">
    <property type="entry name" value="UBIQUITIN-CONJUGATING ENZYME E2"/>
    <property type="match status" value="1"/>
</dbReference>
<protein>
    <recommendedName>
        <fullName evidence="1">UBC core domain-containing protein</fullName>
    </recommendedName>
</protein>
<evidence type="ECO:0000313" key="3">
    <source>
        <dbReference type="EMBL" id="CAF1475655.1"/>
    </source>
</evidence>
<evidence type="ECO:0000313" key="4">
    <source>
        <dbReference type="EMBL" id="CAF3741580.1"/>
    </source>
</evidence>
<accession>A0A818XUU7</accession>
<organism evidence="4 6">
    <name type="scientific">Rotaria sordida</name>
    <dbReference type="NCBI Taxonomy" id="392033"/>
    <lineage>
        <taxon>Eukaryota</taxon>
        <taxon>Metazoa</taxon>
        <taxon>Spiralia</taxon>
        <taxon>Gnathifera</taxon>
        <taxon>Rotifera</taxon>
        <taxon>Eurotatoria</taxon>
        <taxon>Bdelloidea</taxon>
        <taxon>Philodinida</taxon>
        <taxon>Philodinidae</taxon>
        <taxon>Rotaria</taxon>
    </lineage>
</organism>
<dbReference type="Gene3D" id="3.10.110.10">
    <property type="entry name" value="Ubiquitin Conjugating Enzyme"/>
    <property type="match status" value="1"/>
</dbReference>
<dbReference type="SMART" id="SM00212">
    <property type="entry name" value="UBCc"/>
    <property type="match status" value="1"/>
</dbReference>
<dbReference type="EMBL" id="CAJNOU010000240">
    <property type="protein sequence ID" value="CAF0928533.1"/>
    <property type="molecule type" value="Genomic_DNA"/>
</dbReference>
<proteinExistence type="predicted"/>
<evidence type="ECO:0000313" key="5">
    <source>
        <dbReference type="EMBL" id="CAF4139960.1"/>
    </source>
</evidence>
<name>A0A818XUU7_9BILA</name>
<dbReference type="OrthoDB" id="5596422at2759"/>
<dbReference type="AlphaFoldDB" id="A0A818XUU7"/>
<dbReference type="Pfam" id="PF00179">
    <property type="entry name" value="UQ_con"/>
    <property type="match status" value="1"/>
</dbReference>